<keyword evidence="3" id="KW-0732">Signal</keyword>
<reference evidence="8" key="1">
    <citation type="submission" date="2023-07" db="EMBL/GenBank/DDBJ databases">
        <title>Genomic Encyclopedia of Type Strains, Phase IV (KMG-IV): sequencing the most valuable type-strain genomes for metagenomic binning, comparative biology and taxonomic classification.</title>
        <authorList>
            <person name="Goeker M."/>
        </authorList>
    </citation>
    <scope>NUCLEOTIDE SEQUENCE</scope>
    <source>
        <strain evidence="8">DSM 19659</strain>
    </source>
</reference>
<sequence length="1368" mass="154095">MILFDELKNHRDYILEELSTKDGYEIENQYTLIRSEQLKKAENGSLTVEVLNKKLYTPVPMTPLTGTLEFYKVDSNNRPLPFTGFTLEGGPEGANHVRRFVLSTETGLVRFENLPMFGSVYPYTLTETTPRGLLQPFASREIRFKDNGGKNAHMDLGSIKNDKATLLVYNLGLFSISEQERSRTALEKLKSSAGKRLGDVQLELQSEDGTVLKEQSTNARGEAVFQDLDVDTDYYIAEPKAPEGYKAYENAGTNNRVKVHVDARGRLSVNGQASNNNYLVYPNYPVKNTNRVDILKEDMEHHPLEDTEFQLWEIKEDGGEELLQTQKTGPEGKLSFMDFGMKKLPTGVSVPVAATFEIRESKPRTGYANSYHPFRFKTTGDNFTYHSLEATNPRVTLTIDKVEPNQEKTPVPGAELSLYSYEGNKITGEALETVKTDREGKAVFQYDKFDMSKKYAVKETKIPAGYEETVPGRVEVLDLPGKANQASFDGALHLSWENRKTRGSLRILKFSEDGSALRGVRFSLKKQDAAVAVEGSTDEKGELRFADLEIGATYILNEVETLPGFALGADAKNLEIKVTDTTEIVKRFVNSPSPATVSVHKTDDRGHALENVSFRLEKHIAGPVYMKVAVQSTDKNGDLAFEGLKTGDYRLSEESVKNAKIGGRPAEESGAWLGYEKTGARWRISVQKDPAAPDGAPKVTVTEEGKQDALALPLQVVNRRVEPARVKLTVNKSFDGGTNIDPMPVFKVRLSRFDAGGKKDADFHPVEELTALTGSSERRAEFTDLDYDYYDDETGAWKQWIYSAEELIEGVHKNLYTPSYGEIRYEKKLLPYRKDRPEQVNQQSIDIKNSFRQPETEELIARKLWDVPDPSVERPELGFELWRKGGDAGDGVRVTEAMPLDKNGMRNFGRQLRTDANGREYSYYVKELYSNPEDLRLDNWEKEERGLTVTNRLKEPEGNRASLRIQKEPLGNGRPGQLATGANAIPAESGEALKFTFRITGPYGYEKELQLQAGEEAVLENLYYGQYQVEETETHGYEPQYEPENGVLTLRKAESEQLVRVRNLIPEDGEKLNVTPELKKIWVNGPMPSVELELWRKGHQVSGELIEEKVNEFVADRTLRSRRFDTDMQGRKLEKYDPSGRVFEYYAKEPNPPAEYLSEAEGLTVTNTYQLKYTELRVSKRWKDEKGETLESHPERVSAELLRNGKPAGIVRVLSNENQWTAVFEHLPETADDGTKYEYSVKEVGEADGGIHLGNQSFHVKTEGSAKEGYILINQLKSLPRSSGSSGGSSVSRRVTRPKESPRENAVRPSEAIPLQYPAAESVEEPKKDWRALPKMGDMSDNMLYALIAGLLSLLFLLFTLRQRKKRQ</sequence>
<dbReference type="Pfam" id="PF17802">
    <property type="entry name" value="SpaA"/>
    <property type="match status" value="4"/>
</dbReference>
<evidence type="ECO:0000259" key="6">
    <source>
        <dbReference type="Pfam" id="PF05738"/>
    </source>
</evidence>
<keyword evidence="2" id="KW-0964">Secreted</keyword>
<dbReference type="Pfam" id="PF05738">
    <property type="entry name" value="Cna_B"/>
    <property type="match status" value="1"/>
</dbReference>
<dbReference type="Gene3D" id="2.60.40.10">
    <property type="entry name" value="Immunoglobulins"/>
    <property type="match status" value="5"/>
</dbReference>
<dbReference type="EMBL" id="JAUSTO010000003">
    <property type="protein sequence ID" value="MDQ0151888.1"/>
    <property type="molecule type" value="Genomic_DNA"/>
</dbReference>
<comment type="similarity">
    <text evidence="1">Belongs to the serine-aspartate repeat-containing protein (SDr) family.</text>
</comment>
<keyword evidence="5" id="KW-1133">Transmembrane helix</keyword>
<feature type="domain" description="SpaA-like prealbumin fold" evidence="7">
    <location>
        <begin position="185"/>
        <end position="250"/>
    </location>
</feature>
<feature type="compositionally biased region" description="Basic and acidic residues" evidence="4">
    <location>
        <begin position="1297"/>
        <end position="1306"/>
    </location>
</feature>
<keyword evidence="5" id="KW-0472">Membrane</keyword>
<keyword evidence="9" id="KW-1185">Reference proteome</keyword>
<dbReference type="InterPro" id="IPR008454">
    <property type="entry name" value="Collagen-bd_Cna-like_B-typ_dom"/>
</dbReference>
<dbReference type="CDD" id="cd00222">
    <property type="entry name" value="CollagenBindB"/>
    <property type="match status" value="1"/>
</dbReference>
<evidence type="ECO:0000256" key="5">
    <source>
        <dbReference type="SAM" id="Phobius"/>
    </source>
</evidence>
<feature type="domain" description="SpaA-like prealbumin fold" evidence="7">
    <location>
        <begin position="503"/>
        <end position="583"/>
    </location>
</feature>
<dbReference type="Gene3D" id="2.60.40.1140">
    <property type="entry name" value="Collagen-binding surface protein Cna, B-type domain"/>
    <property type="match status" value="3"/>
</dbReference>
<dbReference type="SUPFAM" id="SSF49478">
    <property type="entry name" value="Cna protein B-type domain"/>
    <property type="match status" value="2"/>
</dbReference>
<feature type="domain" description="SpaA-like prealbumin fold" evidence="7">
    <location>
        <begin position="397"/>
        <end position="467"/>
    </location>
</feature>
<dbReference type="Proteomes" id="UP001241537">
    <property type="component" value="Unassembled WGS sequence"/>
</dbReference>
<evidence type="ECO:0000313" key="9">
    <source>
        <dbReference type="Proteomes" id="UP001241537"/>
    </source>
</evidence>
<evidence type="ECO:0000259" key="7">
    <source>
        <dbReference type="Pfam" id="PF17802"/>
    </source>
</evidence>
<evidence type="ECO:0000256" key="4">
    <source>
        <dbReference type="SAM" id="MobiDB-lite"/>
    </source>
</evidence>
<keyword evidence="5" id="KW-0812">Transmembrane</keyword>
<comment type="caution">
    <text evidence="8">The sequence shown here is derived from an EMBL/GenBank/DDBJ whole genome shotgun (WGS) entry which is preliminary data.</text>
</comment>
<accession>A0AAE3V906</accession>
<feature type="transmembrane region" description="Helical" evidence="5">
    <location>
        <begin position="1343"/>
        <end position="1361"/>
    </location>
</feature>
<dbReference type="RefSeq" id="WP_307253077.1">
    <property type="nucleotide sequence ID" value="NZ_JAUSTO010000003.1"/>
</dbReference>
<dbReference type="InterPro" id="IPR013783">
    <property type="entry name" value="Ig-like_fold"/>
</dbReference>
<dbReference type="InterPro" id="IPR041033">
    <property type="entry name" value="SpaA_PFL_dom_1"/>
</dbReference>
<name>A0AAE3V906_9FIRM</name>
<dbReference type="PANTHER" id="PTHR36108">
    <property type="entry name" value="COLOSSIN-B-RELATED"/>
    <property type="match status" value="1"/>
</dbReference>
<feature type="compositionally biased region" description="Low complexity" evidence="4">
    <location>
        <begin position="1281"/>
        <end position="1293"/>
    </location>
</feature>
<proteinExistence type="inferred from homology"/>
<evidence type="ECO:0000313" key="8">
    <source>
        <dbReference type="EMBL" id="MDQ0151888.1"/>
    </source>
</evidence>
<gene>
    <name evidence="8" type="ORF">J2S20_000570</name>
</gene>
<feature type="domain" description="SpaA-like prealbumin fold" evidence="7">
    <location>
        <begin position="596"/>
        <end position="656"/>
    </location>
</feature>
<organism evidence="8 9">
    <name type="scientific">Moryella indoligenes</name>
    <dbReference type="NCBI Taxonomy" id="371674"/>
    <lineage>
        <taxon>Bacteria</taxon>
        <taxon>Bacillati</taxon>
        <taxon>Bacillota</taxon>
        <taxon>Clostridia</taxon>
        <taxon>Lachnospirales</taxon>
        <taxon>Lachnospiraceae</taxon>
        <taxon>Moryella</taxon>
    </lineage>
</organism>
<feature type="region of interest" description="Disordered" evidence="4">
    <location>
        <begin position="1280"/>
        <end position="1326"/>
    </location>
</feature>
<evidence type="ECO:0008006" key="10">
    <source>
        <dbReference type="Google" id="ProtNLM"/>
    </source>
</evidence>
<protein>
    <recommendedName>
        <fullName evidence="10">Cna protein B-type domain protein</fullName>
    </recommendedName>
</protein>
<feature type="domain" description="CNA-B" evidence="6">
    <location>
        <begin position="1177"/>
        <end position="1246"/>
    </location>
</feature>
<evidence type="ECO:0000256" key="3">
    <source>
        <dbReference type="ARBA" id="ARBA00022729"/>
    </source>
</evidence>
<evidence type="ECO:0000256" key="1">
    <source>
        <dbReference type="ARBA" id="ARBA00007257"/>
    </source>
</evidence>
<evidence type="ECO:0000256" key="2">
    <source>
        <dbReference type="ARBA" id="ARBA00022525"/>
    </source>
</evidence>
<dbReference type="PANTHER" id="PTHR36108:SF13">
    <property type="entry name" value="COLOSSIN-B-RELATED"/>
    <property type="match status" value="1"/>
</dbReference>